<keyword evidence="2" id="KW-1185">Reference proteome</keyword>
<dbReference type="RefSeq" id="WP_188868346.1">
    <property type="nucleotide sequence ID" value="NZ_BMHW01000005.1"/>
</dbReference>
<evidence type="ECO:0000313" key="2">
    <source>
        <dbReference type="Proteomes" id="UP000547879"/>
    </source>
</evidence>
<proteinExistence type="predicted"/>
<dbReference type="Proteomes" id="UP000547879">
    <property type="component" value="Unassembled WGS sequence"/>
</dbReference>
<dbReference type="AlphaFoldDB" id="A0A7W9YAG3"/>
<accession>A0A7W9YAG3</accession>
<protein>
    <submittedName>
        <fullName evidence="1">Uncharacterized protein</fullName>
    </submittedName>
</protein>
<comment type="caution">
    <text evidence="1">The sequence shown here is derived from an EMBL/GenBank/DDBJ whole genome shotgun (WGS) entry which is preliminary data.</text>
</comment>
<name>A0A7W9YAG3_9HYPH</name>
<organism evidence="1 2">
    <name type="scientific">Rhizobium wenxiniae</name>
    <dbReference type="NCBI Taxonomy" id="1737357"/>
    <lineage>
        <taxon>Bacteria</taxon>
        <taxon>Pseudomonadati</taxon>
        <taxon>Pseudomonadota</taxon>
        <taxon>Alphaproteobacteria</taxon>
        <taxon>Hyphomicrobiales</taxon>
        <taxon>Rhizobiaceae</taxon>
        <taxon>Rhizobium/Agrobacterium group</taxon>
        <taxon>Rhizobium</taxon>
    </lineage>
</organism>
<dbReference type="EMBL" id="JACHEG010000006">
    <property type="protein sequence ID" value="MBB6164857.1"/>
    <property type="molecule type" value="Genomic_DNA"/>
</dbReference>
<evidence type="ECO:0000313" key="1">
    <source>
        <dbReference type="EMBL" id="MBB6164857.1"/>
    </source>
</evidence>
<reference evidence="1 2" key="1">
    <citation type="submission" date="2020-08" db="EMBL/GenBank/DDBJ databases">
        <title>Genomic Encyclopedia of Type Strains, Phase IV (KMG-IV): sequencing the most valuable type-strain genomes for metagenomic binning, comparative biology and taxonomic classification.</title>
        <authorList>
            <person name="Goeker M."/>
        </authorList>
    </citation>
    <scope>NUCLEOTIDE SEQUENCE [LARGE SCALE GENOMIC DNA]</scope>
    <source>
        <strain evidence="1 2">DSM 100734</strain>
    </source>
</reference>
<gene>
    <name evidence="1" type="ORF">HNQ72_004702</name>
</gene>
<sequence length="74" mass="8492">MTNDISSRHFQRKISKFCELRIAPIVSRRVLENIRPFLLSLTIYRKSPPLLNGHIDWTAISQACGIEADLTPQN</sequence>